<accession>A0AAV4GA03</accession>
<evidence type="ECO:0000256" key="4">
    <source>
        <dbReference type="ARBA" id="ARBA00022692"/>
    </source>
</evidence>
<evidence type="ECO:0000313" key="12">
    <source>
        <dbReference type="EMBL" id="GFR81395.1"/>
    </source>
</evidence>
<feature type="transmembrane region" description="Helical" evidence="10">
    <location>
        <begin position="174"/>
        <end position="192"/>
    </location>
</feature>
<comment type="subcellular location">
    <subcellularLocation>
        <location evidence="1">Cell membrane</location>
        <topology evidence="1">Multi-pass membrane protein</topology>
    </subcellularLocation>
</comment>
<dbReference type="PANTHER" id="PTHR10110:SF86">
    <property type="entry name" value="SODIUM_HYDROGEN EXCHANGER 7"/>
    <property type="match status" value="1"/>
</dbReference>
<dbReference type="EMBL" id="BMAT01011875">
    <property type="protein sequence ID" value="GFR81395.1"/>
    <property type="molecule type" value="Genomic_DNA"/>
</dbReference>
<evidence type="ECO:0000313" key="13">
    <source>
        <dbReference type="Proteomes" id="UP000762676"/>
    </source>
</evidence>
<organism evidence="12 13">
    <name type="scientific">Elysia marginata</name>
    <dbReference type="NCBI Taxonomy" id="1093978"/>
    <lineage>
        <taxon>Eukaryota</taxon>
        <taxon>Metazoa</taxon>
        <taxon>Spiralia</taxon>
        <taxon>Lophotrochozoa</taxon>
        <taxon>Mollusca</taxon>
        <taxon>Gastropoda</taxon>
        <taxon>Heterobranchia</taxon>
        <taxon>Euthyneura</taxon>
        <taxon>Panpulmonata</taxon>
        <taxon>Sacoglossa</taxon>
        <taxon>Placobranchoidea</taxon>
        <taxon>Plakobranchidae</taxon>
        <taxon>Elysia</taxon>
    </lineage>
</organism>
<dbReference type="PANTHER" id="PTHR10110">
    <property type="entry name" value="SODIUM/HYDROGEN EXCHANGER"/>
    <property type="match status" value="1"/>
</dbReference>
<feature type="transmembrane region" description="Helical" evidence="10">
    <location>
        <begin position="6"/>
        <end position="25"/>
    </location>
</feature>
<feature type="transmembrane region" description="Helical" evidence="10">
    <location>
        <begin position="320"/>
        <end position="342"/>
    </location>
</feature>
<evidence type="ECO:0000256" key="10">
    <source>
        <dbReference type="SAM" id="Phobius"/>
    </source>
</evidence>
<dbReference type="GO" id="GO:0098719">
    <property type="term" value="P:sodium ion import across plasma membrane"/>
    <property type="evidence" value="ECO:0007669"/>
    <property type="project" value="TreeGrafter"/>
</dbReference>
<dbReference type="Gene3D" id="6.10.140.1330">
    <property type="match status" value="1"/>
</dbReference>
<feature type="transmembrane region" description="Helical" evidence="10">
    <location>
        <begin position="255"/>
        <end position="272"/>
    </location>
</feature>
<dbReference type="GO" id="GO:0015385">
    <property type="term" value="F:sodium:proton antiporter activity"/>
    <property type="evidence" value="ECO:0007669"/>
    <property type="project" value="InterPro"/>
</dbReference>
<keyword evidence="5 10" id="KW-1133">Transmembrane helix</keyword>
<feature type="domain" description="Cation/H+ exchanger transmembrane" evidence="11">
    <location>
        <begin position="15"/>
        <end position="346"/>
    </location>
</feature>
<dbReference type="InterPro" id="IPR006153">
    <property type="entry name" value="Cation/H_exchanger_TM"/>
</dbReference>
<keyword evidence="8 10" id="KW-0472">Membrane</keyword>
<feature type="transmembrane region" description="Helical" evidence="10">
    <location>
        <begin position="293"/>
        <end position="314"/>
    </location>
</feature>
<name>A0AAV4GA03_9GAST</name>
<feature type="transmembrane region" description="Helical" evidence="10">
    <location>
        <begin position="72"/>
        <end position="90"/>
    </location>
</feature>
<keyword evidence="7" id="KW-0406">Ion transport</keyword>
<dbReference type="GO" id="GO:0005886">
    <property type="term" value="C:plasma membrane"/>
    <property type="evidence" value="ECO:0007669"/>
    <property type="project" value="UniProtKB-SubCell"/>
</dbReference>
<dbReference type="AlphaFoldDB" id="A0AAV4GA03"/>
<gene>
    <name evidence="12" type="ORF">ElyMa_005924200</name>
</gene>
<dbReference type="GO" id="GO:0015386">
    <property type="term" value="F:potassium:proton antiporter activity"/>
    <property type="evidence" value="ECO:0007669"/>
    <property type="project" value="TreeGrafter"/>
</dbReference>
<protein>
    <submittedName>
        <fullName evidence="12">Sodium/hydrogen exchanger</fullName>
    </submittedName>
</protein>
<feature type="transmembrane region" description="Helical" evidence="10">
    <location>
        <begin position="32"/>
        <end position="52"/>
    </location>
</feature>
<keyword evidence="9" id="KW-0739">Sodium transport</keyword>
<keyword evidence="13" id="KW-1185">Reference proteome</keyword>
<dbReference type="Proteomes" id="UP000762676">
    <property type="component" value="Unassembled WGS sequence"/>
</dbReference>
<keyword evidence="6" id="KW-0915">Sodium</keyword>
<evidence type="ECO:0000256" key="5">
    <source>
        <dbReference type="ARBA" id="ARBA00022989"/>
    </source>
</evidence>
<dbReference type="Pfam" id="PF00999">
    <property type="entry name" value="Na_H_Exchanger"/>
    <property type="match status" value="1"/>
</dbReference>
<dbReference type="GO" id="GO:0051453">
    <property type="term" value="P:regulation of intracellular pH"/>
    <property type="evidence" value="ECO:0007669"/>
    <property type="project" value="TreeGrafter"/>
</dbReference>
<reference evidence="12 13" key="1">
    <citation type="journal article" date="2021" name="Elife">
        <title>Chloroplast acquisition without the gene transfer in kleptoplastic sea slugs, Plakobranchus ocellatus.</title>
        <authorList>
            <person name="Maeda T."/>
            <person name="Takahashi S."/>
            <person name="Yoshida T."/>
            <person name="Shimamura S."/>
            <person name="Takaki Y."/>
            <person name="Nagai Y."/>
            <person name="Toyoda A."/>
            <person name="Suzuki Y."/>
            <person name="Arimoto A."/>
            <person name="Ishii H."/>
            <person name="Satoh N."/>
            <person name="Nishiyama T."/>
            <person name="Hasebe M."/>
            <person name="Maruyama T."/>
            <person name="Minagawa J."/>
            <person name="Obokata J."/>
            <person name="Shigenobu S."/>
        </authorList>
    </citation>
    <scope>NUCLEOTIDE SEQUENCE [LARGE SCALE GENOMIC DNA]</scope>
</reference>
<dbReference type="InterPro" id="IPR018422">
    <property type="entry name" value="Cation/H_exchanger_CPA1"/>
</dbReference>
<evidence type="ECO:0000256" key="9">
    <source>
        <dbReference type="ARBA" id="ARBA00023201"/>
    </source>
</evidence>
<evidence type="ECO:0000256" key="2">
    <source>
        <dbReference type="ARBA" id="ARBA00022448"/>
    </source>
</evidence>
<feature type="transmembrane region" description="Helical" evidence="10">
    <location>
        <begin position="131"/>
        <end position="153"/>
    </location>
</feature>
<keyword evidence="3" id="KW-1003">Cell membrane</keyword>
<evidence type="ECO:0000256" key="8">
    <source>
        <dbReference type="ARBA" id="ARBA00023136"/>
    </source>
</evidence>
<evidence type="ECO:0000256" key="6">
    <source>
        <dbReference type="ARBA" id="ARBA00023053"/>
    </source>
</evidence>
<evidence type="ECO:0000256" key="3">
    <source>
        <dbReference type="ARBA" id="ARBA00022475"/>
    </source>
</evidence>
<feature type="transmembrane region" description="Helical" evidence="10">
    <location>
        <begin position="102"/>
        <end position="125"/>
    </location>
</feature>
<comment type="caution">
    <text evidence="12">The sequence shown here is derived from an EMBL/GenBank/DDBJ whole genome shotgun (WGS) entry which is preliminary data.</text>
</comment>
<evidence type="ECO:0000256" key="7">
    <source>
        <dbReference type="ARBA" id="ARBA00023065"/>
    </source>
</evidence>
<keyword evidence="2" id="KW-0813">Transport</keyword>
<evidence type="ECO:0000256" key="1">
    <source>
        <dbReference type="ARBA" id="ARBA00004651"/>
    </source>
</evidence>
<evidence type="ECO:0000259" key="11">
    <source>
        <dbReference type="Pfam" id="PF00999"/>
    </source>
</evidence>
<feature type="transmembrane region" description="Helical" evidence="10">
    <location>
        <begin position="204"/>
        <end position="226"/>
    </location>
</feature>
<keyword evidence="4 10" id="KW-0812">Transmembrane</keyword>
<sequence length="481" mass="53560">METTLLILVFVVLSILVGVTVRALLKNTAIPYSVALLVFGLLLGLMSQAGYIREPIEEINLSIRLGAALDPNLILFIFLPALVFESAFELEVHLFKRMFSQIALLAVPGLVICTCMTAFMVLWLLPWEWSFPVALMFGAIVSATDPVAVVALLKEMCSRARLQTLIEGESLINDGTAIVLFSLFLTLATQLNAEMHIPTVVFEFFRVVFLGIILGCLVGAVSLIFINRVFNDSLIEITLTLVTPYLVFYVAEHVFHASGIVAVVTLALIYAGPGRTCFSPEVIHHLHHFWQTLAYLFNTLIFILVGLVVATRVTDASLDSWGYLFVIFLGVLIIRSLAVWIVPKWIEYMASVPLIRRYATQYRYMQQVLVYESARGLLAANRQTITLAKSISMSEKDRDAALSDMERNIQLGEEALDNIKSLSPEIVAKIETHTALRILLNKQRNSLTALSHEGVISEVDAEKLVSEVEFKMHRAGQDKLS</sequence>
<proteinExistence type="predicted"/>